<dbReference type="STRING" id="1236971.JCM9152_1675"/>
<name>W4QE94_9BACI</name>
<evidence type="ECO:0000256" key="1">
    <source>
        <dbReference type="SAM" id="MobiDB-lite"/>
    </source>
</evidence>
<evidence type="ECO:0000313" key="2">
    <source>
        <dbReference type="EMBL" id="GAE30272.1"/>
    </source>
</evidence>
<dbReference type="Proteomes" id="UP000018895">
    <property type="component" value="Unassembled WGS sequence"/>
</dbReference>
<comment type="caution">
    <text evidence="2">The sequence shown here is derived from an EMBL/GenBank/DDBJ whole genome shotgun (WGS) entry which is preliminary data.</text>
</comment>
<dbReference type="AlphaFoldDB" id="W4QE94"/>
<reference evidence="2" key="1">
    <citation type="journal article" date="2014" name="Genome Announc.">
        <title>Draft Genome Sequences of Three Alkaliphilic Bacillus Strains, Bacillus wakoensis JCM 9140T, Bacillus akibai JCM 9157T, and Bacillus hemicellulosilyticus JCM 9152T.</title>
        <authorList>
            <person name="Yuki M."/>
            <person name="Oshima K."/>
            <person name="Suda W."/>
            <person name="Oshida Y."/>
            <person name="Kitamura K."/>
            <person name="Iida T."/>
            <person name="Hattori M."/>
            <person name="Ohkuma M."/>
        </authorList>
    </citation>
    <scope>NUCLEOTIDE SEQUENCE [LARGE SCALE GENOMIC DNA]</scope>
    <source>
        <strain evidence="2">JCM 9152</strain>
    </source>
</reference>
<proteinExistence type="predicted"/>
<keyword evidence="3" id="KW-1185">Reference proteome</keyword>
<dbReference type="InterPro" id="IPR012851">
    <property type="entry name" value="Spore_coat_CotF-like"/>
</dbReference>
<dbReference type="Pfam" id="PF07875">
    <property type="entry name" value="Coat_F"/>
    <property type="match status" value="1"/>
</dbReference>
<dbReference type="RefSeq" id="WP_035342775.1">
    <property type="nucleotide sequence ID" value="NZ_BAUU01000010.1"/>
</dbReference>
<dbReference type="OrthoDB" id="1647790at2"/>
<accession>W4QE94</accession>
<dbReference type="EMBL" id="BAUU01000010">
    <property type="protein sequence ID" value="GAE30272.1"/>
    <property type="molecule type" value="Genomic_DNA"/>
</dbReference>
<gene>
    <name evidence="2" type="ORF">JCM9152_1675</name>
</gene>
<organism evidence="2 3">
    <name type="scientific">Halalkalibacter hemicellulosilyticusJCM 9152</name>
    <dbReference type="NCBI Taxonomy" id="1236971"/>
    <lineage>
        <taxon>Bacteria</taxon>
        <taxon>Bacillati</taxon>
        <taxon>Bacillota</taxon>
        <taxon>Bacilli</taxon>
        <taxon>Bacillales</taxon>
        <taxon>Bacillaceae</taxon>
        <taxon>Halalkalibacter</taxon>
    </lineage>
</organism>
<protein>
    <submittedName>
        <fullName evidence="2">Spore coat F-containing protein</fullName>
    </submittedName>
</protein>
<sequence>MNQQKIKNPELQVPKTPQMSERDFINDQLATEKYMSNAYTVALNELSHDQLYQDISSIYNETQNCQRTIYNVMFKKGFYALEAAEQQKLSEAYQQFSGYQSQFPYQ</sequence>
<feature type="region of interest" description="Disordered" evidence="1">
    <location>
        <begin position="1"/>
        <end position="20"/>
    </location>
</feature>
<evidence type="ECO:0000313" key="3">
    <source>
        <dbReference type="Proteomes" id="UP000018895"/>
    </source>
</evidence>